<dbReference type="PANTHER" id="PTHR12677:SF49">
    <property type="entry name" value="TVP38_TMEM64 FAMILY MEMBRANE PROTEIN"/>
    <property type="match status" value="1"/>
</dbReference>
<evidence type="ECO:0000256" key="5">
    <source>
        <dbReference type="ARBA" id="ARBA00023136"/>
    </source>
</evidence>
<proteinExistence type="inferred from homology"/>
<comment type="similarity">
    <text evidence="6">Belongs to the TVP38/TMEM64 family.</text>
</comment>
<keyword evidence="3 6" id="KW-0812">Transmembrane</keyword>
<comment type="caution">
    <text evidence="8">The sequence shown here is derived from an EMBL/GenBank/DDBJ whole genome shotgun (WGS) entry which is preliminary data.</text>
</comment>
<evidence type="ECO:0000259" key="7">
    <source>
        <dbReference type="Pfam" id="PF09335"/>
    </source>
</evidence>
<gene>
    <name evidence="8" type="ORF">GCM10008905_18500</name>
</gene>
<feature type="transmembrane region" description="Helical" evidence="6">
    <location>
        <begin position="6"/>
        <end position="24"/>
    </location>
</feature>
<protein>
    <recommendedName>
        <fullName evidence="6">TVP38/TMEM64 family membrane protein</fullName>
    </recommendedName>
</protein>
<evidence type="ECO:0000256" key="4">
    <source>
        <dbReference type="ARBA" id="ARBA00022989"/>
    </source>
</evidence>
<dbReference type="RefSeq" id="WP_343769042.1">
    <property type="nucleotide sequence ID" value="NZ_BAAACF010000001.1"/>
</dbReference>
<evidence type="ECO:0000256" key="1">
    <source>
        <dbReference type="ARBA" id="ARBA00004651"/>
    </source>
</evidence>
<reference evidence="8 9" key="1">
    <citation type="journal article" date="2019" name="Int. J. Syst. Evol. Microbiol.">
        <title>The Global Catalogue of Microorganisms (GCM) 10K type strain sequencing project: providing services to taxonomists for standard genome sequencing and annotation.</title>
        <authorList>
            <consortium name="The Broad Institute Genomics Platform"/>
            <consortium name="The Broad Institute Genome Sequencing Center for Infectious Disease"/>
            <person name="Wu L."/>
            <person name="Ma J."/>
        </authorList>
    </citation>
    <scope>NUCLEOTIDE SEQUENCE [LARGE SCALE GENOMIC DNA]</scope>
    <source>
        <strain evidence="8 9">JCM 1405</strain>
    </source>
</reference>
<accession>A0ABN1IZH8</accession>
<evidence type="ECO:0000256" key="2">
    <source>
        <dbReference type="ARBA" id="ARBA00022475"/>
    </source>
</evidence>
<name>A0ABN1IZH8_9CLOT</name>
<dbReference type="InterPro" id="IPR015414">
    <property type="entry name" value="TMEM64"/>
</dbReference>
<organism evidence="8 9">
    <name type="scientific">Clostridium malenominatum</name>
    <dbReference type="NCBI Taxonomy" id="1539"/>
    <lineage>
        <taxon>Bacteria</taxon>
        <taxon>Bacillati</taxon>
        <taxon>Bacillota</taxon>
        <taxon>Clostridia</taxon>
        <taxon>Eubacteriales</taxon>
        <taxon>Clostridiaceae</taxon>
        <taxon>Clostridium</taxon>
    </lineage>
</organism>
<comment type="subcellular location">
    <subcellularLocation>
        <location evidence="1 6">Cell membrane</location>
        <topology evidence="1 6">Multi-pass membrane protein</topology>
    </subcellularLocation>
</comment>
<feature type="transmembrane region" description="Helical" evidence="6">
    <location>
        <begin position="86"/>
        <end position="107"/>
    </location>
</feature>
<evidence type="ECO:0000313" key="9">
    <source>
        <dbReference type="Proteomes" id="UP001500339"/>
    </source>
</evidence>
<keyword evidence="4 6" id="KW-1133">Transmembrane helix</keyword>
<feature type="domain" description="VTT" evidence="7">
    <location>
        <begin position="68"/>
        <end position="183"/>
    </location>
</feature>
<sequence>MKNKDSFTTLGICTTIGISIYYLVRKFNIRIEKINIELLVCFVIKYGKYAVVCFLILCALKPLLVFMPTTIFSIVGGILFGPIKGFILNMVGFFFSGTLAFSIARFWGQSRINSILHGRAAKVNANLEKNGFKVLFLLRLPPILPYDPLSYTCGLSKIKYRDFILASLLGVIPETICYSIMGRNILNPFSPKFIFPLVFIILSVILSTFIFKKANDF</sequence>
<dbReference type="Pfam" id="PF09335">
    <property type="entry name" value="VTT_dom"/>
    <property type="match status" value="1"/>
</dbReference>
<dbReference type="InterPro" id="IPR032816">
    <property type="entry name" value="VTT_dom"/>
</dbReference>
<dbReference type="EMBL" id="BAAACF010000001">
    <property type="protein sequence ID" value="GAA0724507.1"/>
    <property type="molecule type" value="Genomic_DNA"/>
</dbReference>
<feature type="transmembrane region" description="Helical" evidence="6">
    <location>
        <begin position="49"/>
        <end position="80"/>
    </location>
</feature>
<keyword evidence="2 6" id="KW-1003">Cell membrane</keyword>
<feature type="transmembrane region" description="Helical" evidence="6">
    <location>
        <begin position="163"/>
        <end position="181"/>
    </location>
</feature>
<dbReference type="PANTHER" id="PTHR12677">
    <property type="entry name" value="GOLGI APPARATUS MEMBRANE PROTEIN TVP38-RELATED"/>
    <property type="match status" value="1"/>
</dbReference>
<evidence type="ECO:0000256" key="6">
    <source>
        <dbReference type="RuleBase" id="RU366058"/>
    </source>
</evidence>
<evidence type="ECO:0000313" key="8">
    <source>
        <dbReference type="EMBL" id="GAA0724507.1"/>
    </source>
</evidence>
<keyword evidence="9" id="KW-1185">Reference proteome</keyword>
<feature type="transmembrane region" description="Helical" evidence="6">
    <location>
        <begin position="193"/>
        <end position="211"/>
    </location>
</feature>
<evidence type="ECO:0000256" key="3">
    <source>
        <dbReference type="ARBA" id="ARBA00022692"/>
    </source>
</evidence>
<keyword evidence="5 6" id="KW-0472">Membrane</keyword>
<dbReference type="Proteomes" id="UP001500339">
    <property type="component" value="Unassembled WGS sequence"/>
</dbReference>